<evidence type="ECO:0000259" key="3">
    <source>
        <dbReference type="Pfam" id="PF07859"/>
    </source>
</evidence>
<dbReference type="GO" id="GO:0008236">
    <property type="term" value="F:serine-type peptidase activity"/>
    <property type="evidence" value="ECO:0007669"/>
    <property type="project" value="InterPro"/>
</dbReference>
<dbReference type="InterPro" id="IPR029058">
    <property type="entry name" value="AB_hydrolase_fold"/>
</dbReference>
<dbReference type="AlphaFoldDB" id="A0A6A5Y781"/>
<dbReference type="EMBL" id="ML978066">
    <property type="protein sequence ID" value="KAF2020414.1"/>
    <property type="molecule type" value="Genomic_DNA"/>
</dbReference>
<protein>
    <submittedName>
        <fullName evidence="4">Alpha/beta-hydrolase</fullName>
    </submittedName>
</protein>
<dbReference type="GO" id="GO:0006508">
    <property type="term" value="P:proteolysis"/>
    <property type="evidence" value="ECO:0007669"/>
    <property type="project" value="InterPro"/>
</dbReference>
<dbReference type="Gene3D" id="3.40.50.1820">
    <property type="entry name" value="alpha/beta hydrolase"/>
    <property type="match status" value="1"/>
</dbReference>
<dbReference type="Pfam" id="PF00326">
    <property type="entry name" value="Peptidase_S9"/>
    <property type="match status" value="1"/>
</dbReference>
<dbReference type="PANTHER" id="PTHR48081:SF3">
    <property type="entry name" value="ALPHA_BETA HYDROLASE FOLD-3 DOMAIN-CONTAINING PROTEIN"/>
    <property type="match status" value="1"/>
</dbReference>
<dbReference type="GeneID" id="54287152"/>
<sequence length="328" mass="35928">MSPATISTHVYKTVGDLNLTVDLHAPPNFNSDTGMVLVHFHGGYLLLGEKTTFMPHWLINACHQRGWAFATPSYRLLPEASGTDVVQDAFDAVVWIMNNIAKSGRMFLAGSSAGGYLALAATAHPNVPPITALLLMYGMLDPTAPRYVKPGQAFIKPLDSLDTVVADLGKAQAQSQPLDSYAFPADPMMDRRYTWVRALHEGALYMEILTGVHGLAKQVYDKGSNVIPAQFRPLFPATFGLRAGLPPTVLLHGEDDIAVNVQLSRTLAYKLQELDNKVLLEVVPDQGHGFDVTHGRTVITSLNRWRLTLERAASSPSHFCNMMMKYAA</sequence>
<name>A0A6A5Y781_9PLEO</name>
<evidence type="ECO:0000256" key="1">
    <source>
        <dbReference type="ARBA" id="ARBA00022801"/>
    </source>
</evidence>
<dbReference type="Proteomes" id="UP000799778">
    <property type="component" value="Unassembled WGS sequence"/>
</dbReference>
<keyword evidence="1 4" id="KW-0378">Hydrolase</keyword>
<reference evidence="4" key="1">
    <citation type="journal article" date="2020" name="Stud. Mycol.">
        <title>101 Dothideomycetes genomes: a test case for predicting lifestyles and emergence of pathogens.</title>
        <authorList>
            <person name="Haridas S."/>
            <person name="Albert R."/>
            <person name="Binder M."/>
            <person name="Bloem J."/>
            <person name="Labutti K."/>
            <person name="Salamov A."/>
            <person name="Andreopoulos B."/>
            <person name="Baker S."/>
            <person name="Barry K."/>
            <person name="Bills G."/>
            <person name="Bluhm B."/>
            <person name="Cannon C."/>
            <person name="Castanera R."/>
            <person name="Culley D."/>
            <person name="Daum C."/>
            <person name="Ezra D."/>
            <person name="Gonzalez J."/>
            <person name="Henrissat B."/>
            <person name="Kuo A."/>
            <person name="Liang C."/>
            <person name="Lipzen A."/>
            <person name="Lutzoni F."/>
            <person name="Magnuson J."/>
            <person name="Mondo S."/>
            <person name="Nolan M."/>
            <person name="Ohm R."/>
            <person name="Pangilinan J."/>
            <person name="Park H.-J."/>
            <person name="Ramirez L."/>
            <person name="Alfaro M."/>
            <person name="Sun H."/>
            <person name="Tritt A."/>
            <person name="Yoshinaga Y."/>
            <person name="Zwiers L.-H."/>
            <person name="Turgeon B."/>
            <person name="Goodwin S."/>
            <person name="Spatafora J."/>
            <person name="Crous P."/>
            <person name="Grigoriev I."/>
        </authorList>
    </citation>
    <scope>NUCLEOTIDE SEQUENCE</scope>
    <source>
        <strain evidence="4">CBS 175.79</strain>
    </source>
</reference>
<keyword evidence="5" id="KW-1185">Reference proteome</keyword>
<dbReference type="InterPro" id="IPR050300">
    <property type="entry name" value="GDXG_lipolytic_enzyme"/>
</dbReference>
<gene>
    <name evidence="4" type="ORF">BU24DRAFT_429559</name>
</gene>
<dbReference type="PANTHER" id="PTHR48081">
    <property type="entry name" value="AB HYDROLASE SUPERFAMILY PROTEIN C4A8.06C"/>
    <property type="match status" value="1"/>
</dbReference>
<feature type="domain" description="Peptidase S9 prolyl oligopeptidase catalytic" evidence="2">
    <location>
        <begin position="217"/>
        <end position="291"/>
    </location>
</feature>
<dbReference type="InterPro" id="IPR001375">
    <property type="entry name" value="Peptidase_S9_cat"/>
</dbReference>
<dbReference type="InterPro" id="IPR013094">
    <property type="entry name" value="AB_hydrolase_3"/>
</dbReference>
<evidence type="ECO:0000313" key="5">
    <source>
        <dbReference type="Proteomes" id="UP000799778"/>
    </source>
</evidence>
<proteinExistence type="predicted"/>
<evidence type="ECO:0000313" key="4">
    <source>
        <dbReference type="EMBL" id="KAF2020414.1"/>
    </source>
</evidence>
<organism evidence="4 5">
    <name type="scientific">Aaosphaeria arxii CBS 175.79</name>
    <dbReference type="NCBI Taxonomy" id="1450172"/>
    <lineage>
        <taxon>Eukaryota</taxon>
        <taxon>Fungi</taxon>
        <taxon>Dikarya</taxon>
        <taxon>Ascomycota</taxon>
        <taxon>Pezizomycotina</taxon>
        <taxon>Dothideomycetes</taxon>
        <taxon>Pleosporomycetidae</taxon>
        <taxon>Pleosporales</taxon>
        <taxon>Pleosporales incertae sedis</taxon>
        <taxon>Aaosphaeria</taxon>
    </lineage>
</organism>
<dbReference type="Pfam" id="PF07859">
    <property type="entry name" value="Abhydrolase_3"/>
    <property type="match status" value="1"/>
</dbReference>
<accession>A0A6A5Y781</accession>
<dbReference type="OrthoDB" id="19653at2759"/>
<feature type="domain" description="Alpha/beta hydrolase fold-3" evidence="3">
    <location>
        <begin position="37"/>
        <end position="162"/>
    </location>
</feature>
<evidence type="ECO:0000259" key="2">
    <source>
        <dbReference type="Pfam" id="PF00326"/>
    </source>
</evidence>
<dbReference type="SUPFAM" id="SSF53474">
    <property type="entry name" value="alpha/beta-Hydrolases"/>
    <property type="match status" value="1"/>
</dbReference>
<dbReference type="RefSeq" id="XP_033388753.1">
    <property type="nucleotide sequence ID" value="XM_033529755.1"/>
</dbReference>